<dbReference type="EMBL" id="CZCZ02000011">
    <property type="protein sequence ID" value="CAC5342125.1"/>
    <property type="molecule type" value="Genomic_DNA"/>
</dbReference>
<gene>
    <name evidence="1" type="ORF">PLAN_160015</name>
</gene>
<organism evidence="1 2">
    <name type="scientific">Planktothrix rubescens CCAP 1459/22</name>
    <dbReference type="NCBI Taxonomy" id="329571"/>
    <lineage>
        <taxon>Bacteria</taxon>
        <taxon>Bacillati</taxon>
        <taxon>Cyanobacteriota</taxon>
        <taxon>Cyanophyceae</taxon>
        <taxon>Oscillatoriophycideae</taxon>
        <taxon>Oscillatoriales</taxon>
        <taxon>Microcoleaceae</taxon>
        <taxon>Planktothrix</taxon>
    </lineage>
</organism>
<protein>
    <submittedName>
        <fullName evidence="1">Uncharacterized protein</fullName>
    </submittedName>
</protein>
<keyword evidence="2" id="KW-1185">Reference proteome</keyword>
<dbReference type="Proteomes" id="UP000196521">
    <property type="component" value="Unassembled WGS sequence"/>
</dbReference>
<comment type="caution">
    <text evidence="1">The sequence shown here is derived from an EMBL/GenBank/DDBJ whole genome shotgun (WGS) entry which is preliminary data.</text>
</comment>
<reference evidence="1" key="1">
    <citation type="submission" date="2020-05" db="EMBL/GenBank/DDBJ databases">
        <authorList>
            <consortium name="Genoscope - CEA"/>
            <person name="William W."/>
        </authorList>
    </citation>
    <scope>NUCLEOTIDE SEQUENCE [LARGE SCALE GENOMIC DNA]</scope>
    <source>
        <strain evidence="1">PCC 7821</strain>
    </source>
</reference>
<proteinExistence type="predicted"/>
<accession>A0A6J7ZIA2</accession>
<sequence>MKLSMMKHLLEQLIVEITYDPDQRLKQLYYNQSFRVIFYVKDYYKWIYIKYLMNSLDGVGLGIRI</sequence>
<name>A0A6J7ZIA2_PLARU</name>
<evidence type="ECO:0000313" key="2">
    <source>
        <dbReference type="Proteomes" id="UP000196521"/>
    </source>
</evidence>
<dbReference type="AlphaFoldDB" id="A0A6J7ZIA2"/>
<evidence type="ECO:0000313" key="1">
    <source>
        <dbReference type="EMBL" id="CAC5342125.1"/>
    </source>
</evidence>